<accession>A0A482MSD4</accession>
<evidence type="ECO:0000313" key="1">
    <source>
        <dbReference type="EMBL" id="QBQ76615.1"/>
    </source>
</evidence>
<organism evidence="1 2">
    <name type="scientific">Escherichia phage PTXU04</name>
    <dbReference type="NCBI Taxonomy" id="2508206"/>
    <lineage>
        <taxon>Viruses</taxon>
        <taxon>Duplodnaviria</taxon>
        <taxon>Heunggongvirae</taxon>
        <taxon>Uroviricota</taxon>
        <taxon>Caudoviricetes</taxon>
        <taxon>Xuquatrovirus</taxon>
        <taxon>Xuquatrovirus PTXU04</taxon>
    </lineage>
</organism>
<protein>
    <submittedName>
        <fullName evidence="1">Uncharacterized protein</fullName>
    </submittedName>
</protein>
<keyword evidence="2" id="KW-1185">Reference proteome</keyword>
<proteinExistence type="predicted"/>
<gene>
    <name evidence="1" type="ORF">PTXU04_00001</name>
</gene>
<evidence type="ECO:0000313" key="2">
    <source>
        <dbReference type="Proteomes" id="UP000307461"/>
    </source>
</evidence>
<sequence length="248" mass="27321">MTPETRAGFILEYIEGDLTDQLLAAKYGLDDYQFKTAVHIGTGNIIKPEPLTRGLKRGMRNSMAVTHLATKTLDAEEMALSPLQSAEIIEPKARDLALFLNNAELSFANNVLRGMNATAAAAASFEIFNKQLADKKAAELLRSSHVADYLASMKGKSLFAPVRNKAYLEAVLWQVIDRGLQLRQEVDTLTGLPVEGQCKYDPKSVIAASALLSRLKGWDNVEQGQGEAETQRDRLRRLQANFKQNGGE</sequence>
<dbReference type="Proteomes" id="UP000307461">
    <property type="component" value="Segment"/>
</dbReference>
<name>A0A482MSD4_9CAUD</name>
<dbReference type="EMBL" id="MK373772">
    <property type="protein sequence ID" value="QBQ76615.1"/>
    <property type="molecule type" value="Genomic_DNA"/>
</dbReference>
<reference evidence="1 2" key="1">
    <citation type="submission" date="2019-01" db="EMBL/GenBank/DDBJ databases">
        <title>Still something new to discover - new insights into E. coli phage diversity and taxonomy.</title>
        <authorList>
            <person name="Korf I.H.E."/>
            <person name="Adriaennsens E."/>
            <person name="Dreiseikelmann B."/>
            <person name="Kropinski A."/>
            <person name="Nimtz M."/>
            <person name="Meier-Kolthoff J.P."/>
            <person name="Rohde M."/>
            <person name="van Raaij M."/>
            <person name="Wittmann J."/>
        </authorList>
    </citation>
    <scope>NUCLEOTIDE SEQUENCE [LARGE SCALE GENOMIC DNA]</scope>
</reference>